<dbReference type="EMBL" id="BARU01009112">
    <property type="protein sequence ID" value="GAH32929.1"/>
    <property type="molecule type" value="Genomic_DNA"/>
</dbReference>
<name>X1FUB1_9ZZZZ</name>
<gene>
    <name evidence="2" type="ORF">S03H2_17637</name>
</gene>
<dbReference type="SUPFAM" id="SSF53335">
    <property type="entry name" value="S-adenosyl-L-methionine-dependent methyltransferases"/>
    <property type="match status" value="1"/>
</dbReference>
<dbReference type="AlphaFoldDB" id="X1FUB1"/>
<dbReference type="InterPro" id="IPR013216">
    <property type="entry name" value="Methyltransf_11"/>
</dbReference>
<accession>X1FUB1</accession>
<proteinExistence type="predicted"/>
<dbReference type="GO" id="GO:0008757">
    <property type="term" value="F:S-adenosylmethionine-dependent methyltransferase activity"/>
    <property type="evidence" value="ECO:0007669"/>
    <property type="project" value="InterPro"/>
</dbReference>
<sequence length="172" mass="19954">MKELFLSVYLRIFPWWTNYLRKELSDCETLLDLGCGDKSPLQYAPVPYSVGVELFKPYLEESKKRRIHSQYILADIREIEFKENSFDTVLLLGLIEHLSAEDVPDLIKKAKKWAKKKVIVSTPSGFVWQENYEGNPLQVHKSGWTPAAMKELGFEIHGARGWKALYGYNTRL</sequence>
<evidence type="ECO:0000313" key="2">
    <source>
        <dbReference type="EMBL" id="GAH32929.1"/>
    </source>
</evidence>
<reference evidence="2" key="1">
    <citation type="journal article" date="2014" name="Front. Microbiol.">
        <title>High frequency of phylogenetically diverse reductive dehalogenase-homologous genes in deep subseafloor sedimentary metagenomes.</title>
        <authorList>
            <person name="Kawai M."/>
            <person name="Futagami T."/>
            <person name="Toyoda A."/>
            <person name="Takaki Y."/>
            <person name="Nishi S."/>
            <person name="Hori S."/>
            <person name="Arai W."/>
            <person name="Tsubouchi T."/>
            <person name="Morono Y."/>
            <person name="Uchiyama I."/>
            <person name="Ito T."/>
            <person name="Fujiyama A."/>
            <person name="Inagaki F."/>
            <person name="Takami H."/>
        </authorList>
    </citation>
    <scope>NUCLEOTIDE SEQUENCE</scope>
    <source>
        <strain evidence="2">Expedition CK06-06</strain>
    </source>
</reference>
<feature type="non-terminal residue" evidence="2">
    <location>
        <position position="172"/>
    </location>
</feature>
<organism evidence="2">
    <name type="scientific">marine sediment metagenome</name>
    <dbReference type="NCBI Taxonomy" id="412755"/>
    <lineage>
        <taxon>unclassified sequences</taxon>
        <taxon>metagenomes</taxon>
        <taxon>ecological metagenomes</taxon>
    </lineage>
</organism>
<dbReference type="InterPro" id="IPR029063">
    <property type="entry name" value="SAM-dependent_MTases_sf"/>
</dbReference>
<dbReference type="CDD" id="cd02440">
    <property type="entry name" value="AdoMet_MTases"/>
    <property type="match status" value="1"/>
</dbReference>
<comment type="caution">
    <text evidence="2">The sequence shown here is derived from an EMBL/GenBank/DDBJ whole genome shotgun (WGS) entry which is preliminary data.</text>
</comment>
<dbReference type="Pfam" id="PF08241">
    <property type="entry name" value="Methyltransf_11"/>
    <property type="match status" value="1"/>
</dbReference>
<feature type="domain" description="Methyltransferase type 11" evidence="1">
    <location>
        <begin position="31"/>
        <end position="117"/>
    </location>
</feature>
<evidence type="ECO:0000259" key="1">
    <source>
        <dbReference type="Pfam" id="PF08241"/>
    </source>
</evidence>
<dbReference type="Gene3D" id="3.40.50.150">
    <property type="entry name" value="Vaccinia Virus protein VP39"/>
    <property type="match status" value="1"/>
</dbReference>
<protein>
    <recommendedName>
        <fullName evidence="1">Methyltransferase type 11 domain-containing protein</fullName>
    </recommendedName>
</protein>